<accession>A0A0A8Y5K9</accession>
<organism evidence="1">
    <name type="scientific">Arundo donax</name>
    <name type="common">Giant reed</name>
    <name type="synonym">Donax arundinaceus</name>
    <dbReference type="NCBI Taxonomy" id="35708"/>
    <lineage>
        <taxon>Eukaryota</taxon>
        <taxon>Viridiplantae</taxon>
        <taxon>Streptophyta</taxon>
        <taxon>Embryophyta</taxon>
        <taxon>Tracheophyta</taxon>
        <taxon>Spermatophyta</taxon>
        <taxon>Magnoliopsida</taxon>
        <taxon>Liliopsida</taxon>
        <taxon>Poales</taxon>
        <taxon>Poaceae</taxon>
        <taxon>PACMAD clade</taxon>
        <taxon>Arundinoideae</taxon>
        <taxon>Arundineae</taxon>
        <taxon>Arundo</taxon>
    </lineage>
</organism>
<reference evidence="1" key="2">
    <citation type="journal article" date="2015" name="Data Brief">
        <title>Shoot transcriptome of the giant reed, Arundo donax.</title>
        <authorList>
            <person name="Barrero R.A."/>
            <person name="Guerrero F.D."/>
            <person name="Moolhuijzen P."/>
            <person name="Goolsby J.A."/>
            <person name="Tidwell J."/>
            <person name="Bellgard S.E."/>
            <person name="Bellgard M.I."/>
        </authorList>
    </citation>
    <scope>NUCLEOTIDE SEQUENCE</scope>
    <source>
        <tissue evidence="1">Shoot tissue taken approximately 20 cm above the soil surface</tissue>
    </source>
</reference>
<reference evidence="1" key="1">
    <citation type="submission" date="2014-09" db="EMBL/GenBank/DDBJ databases">
        <authorList>
            <person name="Magalhaes I.L.F."/>
            <person name="Oliveira U."/>
            <person name="Santos F.R."/>
            <person name="Vidigal T.H.D.A."/>
            <person name="Brescovit A.D."/>
            <person name="Santos A.J."/>
        </authorList>
    </citation>
    <scope>NUCLEOTIDE SEQUENCE</scope>
    <source>
        <tissue evidence="1">Shoot tissue taken approximately 20 cm above the soil surface</tissue>
    </source>
</reference>
<protein>
    <submittedName>
        <fullName evidence="1">Uncharacterized protein</fullName>
    </submittedName>
</protein>
<sequence>MPSPRPAHGLRAPTTRRFASECPVTFAGARRTRHQEMFSSSELGLRMKMTNETSPFVTYGATK</sequence>
<dbReference type="EMBL" id="GBRH01277637">
    <property type="protein sequence ID" value="JAD20258.1"/>
    <property type="molecule type" value="Transcribed_RNA"/>
</dbReference>
<dbReference type="AlphaFoldDB" id="A0A0A8Y5K9"/>
<name>A0A0A8Y5K9_ARUDO</name>
<evidence type="ECO:0000313" key="1">
    <source>
        <dbReference type="EMBL" id="JAD20258.1"/>
    </source>
</evidence>
<proteinExistence type="predicted"/>